<dbReference type="Proteomes" id="UP000053815">
    <property type="component" value="Unassembled WGS sequence"/>
</dbReference>
<organism evidence="2">
    <name type="scientific">Mucor ambiguus</name>
    <dbReference type="NCBI Taxonomy" id="91626"/>
    <lineage>
        <taxon>Eukaryota</taxon>
        <taxon>Fungi</taxon>
        <taxon>Fungi incertae sedis</taxon>
        <taxon>Mucoromycota</taxon>
        <taxon>Mucoromycotina</taxon>
        <taxon>Mucoromycetes</taxon>
        <taxon>Mucorales</taxon>
        <taxon>Mucorineae</taxon>
        <taxon>Mucoraceae</taxon>
        <taxon>Mucor</taxon>
    </lineage>
</organism>
<evidence type="ECO:0000313" key="3">
    <source>
        <dbReference type="Proteomes" id="UP000053815"/>
    </source>
</evidence>
<keyword evidence="3" id="KW-1185">Reference proteome</keyword>
<feature type="transmembrane region" description="Helical" evidence="1">
    <location>
        <begin position="6"/>
        <end position="23"/>
    </location>
</feature>
<evidence type="ECO:0000313" key="2">
    <source>
        <dbReference type="EMBL" id="GAN06661.1"/>
    </source>
</evidence>
<keyword evidence="1" id="KW-1133">Transmembrane helix</keyword>
<keyword evidence="1" id="KW-0472">Membrane</keyword>
<keyword evidence="1" id="KW-0812">Transmembrane</keyword>
<reference evidence="2" key="1">
    <citation type="submission" date="2014-09" db="EMBL/GenBank/DDBJ databases">
        <title>Draft genome sequence of an oleaginous Mucoromycotina fungus Mucor ambiguus NBRC6742.</title>
        <authorList>
            <person name="Takeda I."/>
            <person name="Yamane N."/>
            <person name="Morita T."/>
            <person name="Tamano K."/>
            <person name="Machida M."/>
            <person name="Baker S."/>
            <person name="Koike H."/>
        </authorList>
    </citation>
    <scope>NUCLEOTIDE SEQUENCE</scope>
    <source>
        <strain evidence="2">NBRC 6742</strain>
    </source>
</reference>
<protein>
    <submittedName>
        <fullName evidence="2">Uncharacterized protein</fullName>
    </submittedName>
</protein>
<accession>A0A0C9M8L3</accession>
<name>A0A0C9M8L3_9FUNG</name>
<evidence type="ECO:0000256" key="1">
    <source>
        <dbReference type="SAM" id="Phobius"/>
    </source>
</evidence>
<proteinExistence type="predicted"/>
<sequence length="105" mass="11607">MLKSLTNIGVCVGVVFGTAATFIRHRQNQPLRYTAASIVALIGKDNHFIQVGYQRGSIVENRYTRIASKIKCKKPVIPIAALKSLKLPATIHLQLHLTTYTTQCS</sequence>
<dbReference type="AlphaFoldDB" id="A0A0C9M8L3"/>
<dbReference type="OrthoDB" id="2255563at2759"/>
<gene>
    <name evidence="2" type="ORF">MAM1_0132c06149</name>
</gene>
<dbReference type="EMBL" id="DF836421">
    <property type="protein sequence ID" value="GAN06661.1"/>
    <property type="molecule type" value="Genomic_DNA"/>
</dbReference>